<dbReference type="InterPro" id="IPR012349">
    <property type="entry name" value="Split_barrel_FMN-bd"/>
</dbReference>
<proteinExistence type="predicted"/>
<organism evidence="2 3">
    <name type="scientific">Methylophaga lonarensis MPL</name>
    <dbReference type="NCBI Taxonomy" id="1286106"/>
    <lineage>
        <taxon>Bacteria</taxon>
        <taxon>Pseudomonadati</taxon>
        <taxon>Pseudomonadota</taxon>
        <taxon>Gammaproteobacteria</taxon>
        <taxon>Thiotrichales</taxon>
        <taxon>Piscirickettsiaceae</taxon>
        <taxon>Methylophaga</taxon>
    </lineage>
</organism>
<feature type="domain" description="Pyridoxamine 5'-phosphate oxidase N-terminal" evidence="1">
    <location>
        <begin position="12"/>
        <end position="131"/>
    </location>
</feature>
<dbReference type="PATRIC" id="fig|1286106.3.peg.1143"/>
<accession>M7P1M4</accession>
<dbReference type="eggNOG" id="COG3576">
    <property type="taxonomic scope" value="Bacteria"/>
</dbReference>
<dbReference type="PANTHER" id="PTHR39336:SF1">
    <property type="entry name" value="PYRIDOXAMINE PHOSPHATE OXIDASE FAMILY PROTEIN (AFU_ORTHOLOGUE AFUA_6G11440)"/>
    <property type="match status" value="1"/>
</dbReference>
<sequence length="183" mass="20983">MGQRFDELSDRLISFIQQQHLFFVGTATSDSRVNISPKGMDSLRVLNSKRVLWLNVTGSGNETAAHIQQQNRMTLMFAAFEGKPLILRIYGTARVIHHNDAEWLQLYTLFDPLPGARQIFDLKVELVQTSCGMAVPLFQYAGEREQLNQWAEKKGETGIRQYWQEKNRHSIDGLSTDIEKNLD</sequence>
<comment type="caution">
    <text evidence="2">The sequence shown here is derived from an EMBL/GenBank/DDBJ whole genome shotgun (WGS) entry which is preliminary data.</text>
</comment>
<dbReference type="AlphaFoldDB" id="M7P1M4"/>
<reference evidence="2 3" key="1">
    <citation type="journal article" date="2013" name="Genome Announc.">
        <title>Draft Genome Sequence of Methylophaga lonarensis MPLT, a Haloalkaliphilic (Non-Methane-Utilizing) Methylotroph.</title>
        <authorList>
            <person name="Shetty S.A."/>
            <person name="Marathe N.P."/>
            <person name="Munot H."/>
            <person name="Antony C.P."/>
            <person name="Dhotre D.P."/>
            <person name="Murrell J.C."/>
            <person name="Shouche Y.S."/>
        </authorList>
    </citation>
    <scope>NUCLEOTIDE SEQUENCE [LARGE SCALE GENOMIC DNA]</scope>
    <source>
        <strain evidence="2 3">MPL</strain>
    </source>
</reference>
<evidence type="ECO:0000259" key="1">
    <source>
        <dbReference type="Pfam" id="PF01243"/>
    </source>
</evidence>
<name>M7P1M4_9GAMM</name>
<dbReference type="Proteomes" id="UP000012019">
    <property type="component" value="Unassembled WGS sequence"/>
</dbReference>
<dbReference type="InterPro" id="IPR011576">
    <property type="entry name" value="Pyridox_Oxase_N"/>
</dbReference>
<dbReference type="STRING" id="1286106.MPL1_05699"/>
<dbReference type="Pfam" id="PF01243">
    <property type="entry name" value="PNPOx_N"/>
    <property type="match status" value="1"/>
</dbReference>
<keyword evidence="3" id="KW-1185">Reference proteome</keyword>
<protein>
    <submittedName>
        <fullName evidence="2">Pyridoxamine 5'-phosphate oxidase-like protein</fullName>
    </submittedName>
</protein>
<dbReference type="OrthoDB" id="115989at2"/>
<dbReference type="SUPFAM" id="SSF50475">
    <property type="entry name" value="FMN-binding split barrel"/>
    <property type="match status" value="1"/>
</dbReference>
<evidence type="ECO:0000313" key="2">
    <source>
        <dbReference type="EMBL" id="EMR13357.1"/>
    </source>
</evidence>
<dbReference type="PANTHER" id="PTHR39336">
    <property type="entry name" value="PYRIDOXAMINE PHOSPHATE OXIDASE FAMILY PROTEIN (AFU_ORTHOLOGUE AFUA_6G11440)"/>
    <property type="match status" value="1"/>
</dbReference>
<dbReference type="EMBL" id="APHR01000027">
    <property type="protein sequence ID" value="EMR13357.1"/>
    <property type="molecule type" value="Genomic_DNA"/>
</dbReference>
<dbReference type="Gene3D" id="2.30.110.10">
    <property type="entry name" value="Electron Transport, Fmn-binding Protein, Chain A"/>
    <property type="match status" value="1"/>
</dbReference>
<gene>
    <name evidence="2" type="ORF">MPL1_05699</name>
</gene>
<evidence type="ECO:0000313" key="3">
    <source>
        <dbReference type="Proteomes" id="UP000012019"/>
    </source>
</evidence>